<sequence>MSANVCLDSCEAHFDAFRRTRATGLMSARKRRHTFQIVLSRNMTLGVRDTLPSRFRLIFHLKTDRPAHVSHSV</sequence>
<evidence type="ECO:0000313" key="2">
    <source>
        <dbReference type="Proteomes" id="UP000298663"/>
    </source>
</evidence>
<name>A0A4U5LZP5_STECR</name>
<dbReference type="AlphaFoldDB" id="A0A4U5LZP5"/>
<dbReference type="Proteomes" id="UP000298663">
    <property type="component" value="Unassembled WGS sequence"/>
</dbReference>
<dbReference type="EMBL" id="AZBU02000011">
    <property type="protein sequence ID" value="TKR61782.1"/>
    <property type="molecule type" value="Genomic_DNA"/>
</dbReference>
<evidence type="ECO:0000313" key="1">
    <source>
        <dbReference type="EMBL" id="TKR61782.1"/>
    </source>
</evidence>
<protein>
    <submittedName>
        <fullName evidence="1">Uncharacterized protein</fullName>
    </submittedName>
</protein>
<gene>
    <name evidence="1" type="ORF">L596_028846</name>
</gene>
<keyword evidence="2" id="KW-1185">Reference proteome</keyword>
<comment type="caution">
    <text evidence="1">The sequence shown here is derived from an EMBL/GenBank/DDBJ whole genome shotgun (WGS) entry which is preliminary data.</text>
</comment>
<proteinExistence type="predicted"/>
<organism evidence="1 2">
    <name type="scientific">Steinernema carpocapsae</name>
    <name type="common">Entomopathogenic nematode</name>
    <dbReference type="NCBI Taxonomy" id="34508"/>
    <lineage>
        <taxon>Eukaryota</taxon>
        <taxon>Metazoa</taxon>
        <taxon>Ecdysozoa</taxon>
        <taxon>Nematoda</taxon>
        <taxon>Chromadorea</taxon>
        <taxon>Rhabditida</taxon>
        <taxon>Tylenchina</taxon>
        <taxon>Panagrolaimomorpha</taxon>
        <taxon>Strongyloidoidea</taxon>
        <taxon>Steinernematidae</taxon>
        <taxon>Steinernema</taxon>
    </lineage>
</organism>
<accession>A0A4U5LZP5</accession>
<reference evidence="1 2" key="1">
    <citation type="journal article" date="2015" name="Genome Biol.">
        <title>Comparative genomics of Steinernema reveals deeply conserved gene regulatory networks.</title>
        <authorList>
            <person name="Dillman A.R."/>
            <person name="Macchietto M."/>
            <person name="Porter C.F."/>
            <person name="Rogers A."/>
            <person name="Williams B."/>
            <person name="Antoshechkin I."/>
            <person name="Lee M.M."/>
            <person name="Goodwin Z."/>
            <person name="Lu X."/>
            <person name="Lewis E.E."/>
            <person name="Goodrich-Blair H."/>
            <person name="Stock S.P."/>
            <person name="Adams B.J."/>
            <person name="Sternberg P.W."/>
            <person name="Mortazavi A."/>
        </authorList>
    </citation>
    <scope>NUCLEOTIDE SEQUENCE [LARGE SCALE GENOMIC DNA]</scope>
    <source>
        <strain evidence="1 2">ALL</strain>
    </source>
</reference>
<reference evidence="1 2" key="2">
    <citation type="journal article" date="2019" name="G3 (Bethesda)">
        <title>Hybrid Assembly of the Genome of the Entomopathogenic Nematode Steinernema carpocapsae Identifies the X-Chromosome.</title>
        <authorList>
            <person name="Serra L."/>
            <person name="Macchietto M."/>
            <person name="Macias-Munoz A."/>
            <person name="McGill C.J."/>
            <person name="Rodriguez I.M."/>
            <person name="Rodriguez B."/>
            <person name="Murad R."/>
            <person name="Mortazavi A."/>
        </authorList>
    </citation>
    <scope>NUCLEOTIDE SEQUENCE [LARGE SCALE GENOMIC DNA]</scope>
    <source>
        <strain evidence="1 2">ALL</strain>
    </source>
</reference>